<feature type="region of interest" description="Disordered" evidence="1">
    <location>
        <begin position="58"/>
        <end position="83"/>
    </location>
</feature>
<protein>
    <submittedName>
        <fullName evidence="2">Uncharacterized protein</fullName>
    </submittedName>
</protein>
<dbReference type="Proteomes" id="UP000799424">
    <property type="component" value="Unassembled WGS sequence"/>
</dbReference>
<organism evidence="2 3">
    <name type="scientific">Ophiobolus disseminans</name>
    <dbReference type="NCBI Taxonomy" id="1469910"/>
    <lineage>
        <taxon>Eukaryota</taxon>
        <taxon>Fungi</taxon>
        <taxon>Dikarya</taxon>
        <taxon>Ascomycota</taxon>
        <taxon>Pezizomycotina</taxon>
        <taxon>Dothideomycetes</taxon>
        <taxon>Pleosporomycetidae</taxon>
        <taxon>Pleosporales</taxon>
        <taxon>Pleosporineae</taxon>
        <taxon>Phaeosphaeriaceae</taxon>
        <taxon>Ophiobolus</taxon>
    </lineage>
</organism>
<keyword evidence="3" id="KW-1185">Reference proteome</keyword>
<sequence>MAKAKRMSDIFASSANKDVNATTTAAVATPPYSSEGPTLPVIEGDGDHMTNGYAEAAGETVAKGKSNAAKKKNRSENRESTTKLVQPVATNHPALYEPWTLLSRDILGLLLSQSRLADTKNVVPVVFTKNQNIKGGILRLTTYLRAHLDQKNPIELPEPLKKHESIIAISAQGDGATKLVSIVDMVRRIVVPKTALEQSDKAIVTWCMYTSLASVEVERKNQSAREAVSHREGSHTVQDTQEEEAFEPMDVDVPEEKTNMEPLKMRRVPVLTVWMTKKRLPAFKDAFGEQTFLVHTLPEEA</sequence>
<evidence type="ECO:0000313" key="3">
    <source>
        <dbReference type="Proteomes" id="UP000799424"/>
    </source>
</evidence>
<accession>A0A6A7ALL4</accession>
<feature type="region of interest" description="Disordered" evidence="1">
    <location>
        <begin position="223"/>
        <end position="257"/>
    </location>
</feature>
<dbReference type="OrthoDB" id="424402at2759"/>
<dbReference type="EMBL" id="MU006216">
    <property type="protein sequence ID" value="KAF2833568.1"/>
    <property type="molecule type" value="Genomic_DNA"/>
</dbReference>
<evidence type="ECO:0000256" key="1">
    <source>
        <dbReference type="SAM" id="MobiDB-lite"/>
    </source>
</evidence>
<feature type="region of interest" description="Disordered" evidence="1">
    <location>
        <begin position="22"/>
        <end position="45"/>
    </location>
</feature>
<proteinExistence type="predicted"/>
<feature type="compositionally biased region" description="Basic and acidic residues" evidence="1">
    <location>
        <begin position="223"/>
        <end position="234"/>
    </location>
</feature>
<name>A0A6A7ALL4_9PLEO</name>
<gene>
    <name evidence="2" type="ORF">CC86DRAFT_11657</name>
</gene>
<reference evidence="2" key="1">
    <citation type="journal article" date="2020" name="Stud. Mycol.">
        <title>101 Dothideomycetes genomes: a test case for predicting lifestyles and emergence of pathogens.</title>
        <authorList>
            <person name="Haridas S."/>
            <person name="Albert R."/>
            <person name="Binder M."/>
            <person name="Bloem J."/>
            <person name="Labutti K."/>
            <person name="Salamov A."/>
            <person name="Andreopoulos B."/>
            <person name="Baker S."/>
            <person name="Barry K."/>
            <person name="Bills G."/>
            <person name="Bluhm B."/>
            <person name="Cannon C."/>
            <person name="Castanera R."/>
            <person name="Culley D."/>
            <person name="Daum C."/>
            <person name="Ezra D."/>
            <person name="Gonzalez J."/>
            <person name="Henrissat B."/>
            <person name="Kuo A."/>
            <person name="Liang C."/>
            <person name="Lipzen A."/>
            <person name="Lutzoni F."/>
            <person name="Magnuson J."/>
            <person name="Mondo S."/>
            <person name="Nolan M."/>
            <person name="Ohm R."/>
            <person name="Pangilinan J."/>
            <person name="Park H.-J."/>
            <person name="Ramirez L."/>
            <person name="Alfaro M."/>
            <person name="Sun H."/>
            <person name="Tritt A."/>
            <person name="Yoshinaga Y."/>
            <person name="Zwiers L.-H."/>
            <person name="Turgeon B."/>
            <person name="Goodwin S."/>
            <person name="Spatafora J."/>
            <person name="Crous P."/>
            <person name="Grigoriev I."/>
        </authorList>
    </citation>
    <scope>NUCLEOTIDE SEQUENCE</scope>
    <source>
        <strain evidence="2">CBS 113818</strain>
    </source>
</reference>
<feature type="compositionally biased region" description="Acidic residues" evidence="1">
    <location>
        <begin position="240"/>
        <end position="253"/>
    </location>
</feature>
<dbReference type="AlphaFoldDB" id="A0A6A7ALL4"/>
<evidence type="ECO:0000313" key="2">
    <source>
        <dbReference type="EMBL" id="KAF2833568.1"/>
    </source>
</evidence>